<feature type="compositionally biased region" description="Polar residues" evidence="1">
    <location>
        <begin position="199"/>
        <end position="208"/>
    </location>
</feature>
<comment type="caution">
    <text evidence="2">The sequence shown here is derived from an EMBL/GenBank/DDBJ whole genome shotgun (WGS) entry which is preliminary data.</text>
</comment>
<dbReference type="OrthoDB" id="6609991at2759"/>
<feature type="region of interest" description="Disordered" evidence="1">
    <location>
        <begin position="1"/>
        <end position="43"/>
    </location>
</feature>
<dbReference type="InParanoid" id="A0A482WMU7"/>
<keyword evidence="3" id="KW-1185">Reference proteome</keyword>
<organism evidence="2 3">
    <name type="scientific">Laodelphax striatellus</name>
    <name type="common">Small brown planthopper</name>
    <name type="synonym">Delphax striatella</name>
    <dbReference type="NCBI Taxonomy" id="195883"/>
    <lineage>
        <taxon>Eukaryota</taxon>
        <taxon>Metazoa</taxon>
        <taxon>Ecdysozoa</taxon>
        <taxon>Arthropoda</taxon>
        <taxon>Hexapoda</taxon>
        <taxon>Insecta</taxon>
        <taxon>Pterygota</taxon>
        <taxon>Neoptera</taxon>
        <taxon>Paraneoptera</taxon>
        <taxon>Hemiptera</taxon>
        <taxon>Auchenorrhyncha</taxon>
        <taxon>Fulgoroidea</taxon>
        <taxon>Delphacidae</taxon>
        <taxon>Criomorphinae</taxon>
        <taxon>Laodelphax</taxon>
    </lineage>
</organism>
<feature type="compositionally biased region" description="Basic residues" evidence="1">
    <location>
        <begin position="104"/>
        <end position="113"/>
    </location>
</feature>
<evidence type="ECO:0000313" key="3">
    <source>
        <dbReference type="Proteomes" id="UP000291343"/>
    </source>
</evidence>
<feature type="region of interest" description="Disordered" evidence="1">
    <location>
        <begin position="298"/>
        <end position="341"/>
    </location>
</feature>
<feature type="compositionally biased region" description="Polar residues" evidence="1">
    <location>
        <begin position="75"/>
        <end position="92"/>
    </location>
</feature>
<evidence type="ECO:0000256" key="1">
    <source>
        <dbReference type="SAM" id="MobiDB-lite"/>
    </source>
</evidence>
<gene>
    <name evidence="2" type="ORF">LSTR_LSTR014715</name>
</gene>
<name>A0A482WMU7_LAOST</name>
<dbReference type="Proteomes" id="UP000291343">
    <property type="component" value="Unassembled WGS sequence"/>
</dbReference>
<dbReference type="EMBL" id="QKKF02030366">
    <property type="protein sequence ID" value="RZF34803.1"/>
    <property type="molecule type" value="Genomic_DNA"/>
</dbReference>
<reference evidence="2 3" key="1">
    <citation type="journal article" date="2017" name="Gigascience">
        <title>Genome sequence of the small brown planthopper, Laodelphax striatellus.</title>
        <authorList>
            <person name="Zhu J."/>
            <person name="Jiang F."/>
            <person name="Wang X."/>
            <person name="Yang P."/>
            <person name="Bao Y."/>
            <person name="Zhao W."/>
            <person name="Wang W."/>
            <person name="Lu H."/>
            <person name="Wang Q."/>
            <person name="Cui N."/>
            <person name="Li J."/>
            <person name="Chen X."/>
            <person name="Luo L."/>
            <person name="Yu J."/>
            <person name="Kang L."/>
            <person name="Cui F."/>
        </authorList>
    </citation>
    <scope>NUCLEOTIDE SEQUENCE [LARGE SCALE GENOMIC DNA]</scope>
    <source>
        <strain evidence="2">Lst14</strain>
    </source>
</reference>
<feature type="region of interest" description="Disordered" evidence="1">
    <location>
        <begin position="75"/>
        <end position="117"/>
    </location>
</feature>
<feature type="region of interest" description="Disordered" evidence="1">
    <location>
        <begin position="188"/>
        <end position="215"/>
    </location>
</feature>
<accession>A0A482WMU7</accession>
<sequence length="593" mass="66505">MSDHFSCGKGSNKGGSENKKNATPSKYCQDLSRPPWTKPEEDIAKSIQYEQNQQRVNEMKAYQDNEFGKQYASKMNASQANDECSTAPNSCSCPEDPCASQQKSKSKYKKRPIKPFNTTDQLRHKIFGYIDNQPNLEPLRPFRGYRDDIVRQQLCCSDELVVNPPDPCPPEDPCEEWAAEKESSACTCSQPPEPACPSKCNSGRSSASRSERKCKPAAKKCKNKAETASNCQSDELADILEYCKQIKGEATAMYQDSNATNQGCNKKPCQNNNVTYQDNNDTFAEVNAFNAPSTAFDVSNQQDQSGEYEPHPQLRCEEEDDEDDQEDYKDHPMFGGPDAVPKRTLNEEMKMYRVHVANIRKRYFGEMMKNIDDLDTITPDIAAAMVYSEELGLKIKSAPQKAYDYLYPDAPSQPMLNIGHVTDAAPKGIDDIVVPLAPPMMLTANEFPGLEDPAMLDHPRILQVMPSMNLVEEPKATDTMPANDICELVTGTTHVNMMSLLYPEYEGMEEEEEGDEEDHRFNIKLMSSIPAHFSQIQIRGTEPPTWFPGYYVALPSKPDVIIERKYGNILEKAWEEVQPEFVGPSSGAVFIGS</sequence>
<feature type="compositionally biased region" description="Acidic residues" evidence="1">
    <location>
        <begin position="317"/>
        <end position="327"/>
    </location>
</feature>
<dbReference type="AlphaFoldDB" id="A0A482WMU7"/>
<proteinExistence type="predicted"/>
<evidence type="ECO:0000313" key="2">
    <source>
        <dbReference type="EMBL" id="RZF34803.1"/>
    </source>
</evidence>
<protein>
    <submittedName>
        <fullName evidence="2">Uncharacterized protein</fullName>
    </submittedName>
</protein>